<comment type="similarity">
    <text evidence="1">Belongs to the universal stress protein A family.</text>
</comment>
<comment type="caution">
    <text evidence="5">The sequence shown here is derived from an EMBL/GenBank/DDBJ whole genome shotgun (WGS) entry which is preliminary data.</text>
</comment>
<protein>
    <submittedName>
        <fullName evidence="5">Universal stress protein</fullName>
    </submittedName>
</protein>
<dbReference type="AlphaFoldDB" id="A0A9C9NCZ8"/>
<accession>A0A9C9NCZ8</accession>
<keyword evidence="3" id="KW-0067">ATP-binding</keyword>
<sequence length="297" mass="32882">MKTILVATDFSERSDRALRRATLLAKQSGARLSLVHVVDDDQPMRIVDSERTVARQLLREQTATLENVDGVACNARVVLADPFVGIIRAAEEDAPDLLVIGPHRRQALRDIFVGTTAERTIRSAPCPVLMANAPPVGQYRHVLFATDLSEEFRHVAELFTELDPAPQAYLSVLHVFEAHELRLAMSHTLGREMRKRILAEAQREAEGSLAKIARHLGTRSSEQLVRYNETSTANEILAAAKEHLSDLVVVAARRTGLVKLLLGSVAEEVLRHADRDVLAIPGRDQIHRSQAPTRTEA</sequence>
<dbReference type="EMBL" id="DRGN01000011">
    <property type="protein sequence ID" value="HET98898.1"/>
    <property type="molecule type" value="Genomic_DNA"/>
</dbReference>
<evidence type="ECO:0000256" key="3">
    <source>
        <dbReference type="ARBA" id="ARBA00022840"/>
    </source>
</evidence>
<evidence type="ECO:0000256" key="2">
    <source>
        <dbReference type="ARBA" id="ARBA00022741"/>
    </source>
</evidence>
<name>A0A9C9NCZ8_9HYPH</name>
<evidence type="ECO:0000259" key="4">
    <source>
        <dbReference type="Pfam" id="PF00582"/>
    </source>
</evidence>
<gene>
    <name evidence="5" type="ORF">ENH89_00695</name>
</gene>
<dbReference type="Pfam" id="PF00582">
    <property type="entry name" value="Usp"/>
    <property type="match status" value="2"/>
</dbReference>
<dbReference type="GO" id="GO:0005524">
    <property type="term" value="F:ATP binding"/>
    <property type="evidence" value="ECO:0007669"/>
    <property type="project" value="UniProtKB-KW"/>
</dbReference>
<evidence type="ECO:0000256" key="1">
    <source>
        <dbReference type="ARBA" id="ARBA00008791"/>
    </source>
</evidence>
<proteinExistence type="inferred from homology"/>
<dbReference type="CDD" id="cd00293">
    <property type="entry name" value="USP-like"/>
    <property type="match status" value="2"/>
</dbReference>
<dbReference type="Proteomes" id="UP000885680">
    <property type="component" value="Unassembled WGS sequence"/>
</dbReference>
<feature type="domain" description="UspA" evidence="4">
    <location>
        <begin position="1"/>
        <end position="130"/>
    </location>
</feature>
<organism evidence="5 6">
    <name type="scientific">Aurantimonas coralicida</name>
    <dbReference type="NCBI Taxonomy" id="182270"/>
    <lineage>
        <taxon>Bacteria</taxon>
        <taxon>Pseudomonadati</taxon>
        <taxon>Pseudomonadota</taxon>
        <taxon>Alphaproteobacteria</taxon>
        <taxon>Hyphomicrobiales</taxon>
        <taxon>Aurantimonadaceae</taxon>
        <taxon>Aurantimonas</taxon>
    </lineage>
</organism>
<dbReference type="InterPro" id="IPR006015">
    <property type="entry name" value="Universal_stress_UspA"/>
</dbReference>
<feature type="domain" description="UspA" evidence="4">
    <location>
        <begin position="139"/>
        <end position="281"/>
    </location>
</feature>
<dbReference type="InterPro" id="IPR006016">
    <property type="entry name" value="UspA"/>
</dbReference>
<keyword evidence="2" id="KW-0547">Nucleotide-binding</keyword>
<dbReference type="PANTHER" id="PTHR46268:SF27">
    <property type="entry name" value="UNIVERSAL STRESS PROTEIN RV2623"/>
    <property type="match status" value="1"/>
</dbReference>
<reference evidence="5" key="1">
    <citation type="journal article" date="2020" name="mSystems">
        <title>Genome- and Community-Level Interaction Insights into Carbon Utilization and Element Cycling Functions of Hydrothermarchaeota in Hydrothermal Sediment.</title>
        <authorList>
            <person name="Zhou Z."/>
            <person name="Liu Y."/>
            <person name="Xu W."/>
            <person name="Pan J."/>
            <person name="Luo Z.H."/>
            <person name="Li M."/>
        </authorList>
    </citation>
    <scope>NUCLEOTIDE SEQUENCE</scope>
    <source>
        <strain evidence="5">HyVt-347</strain>
    </source>
</reference>
<evidence type="ECO:0000313" key="5">
    <source>
        <dbReference type="EMBL" id="HET98898.1"/>
    </source>
</evidence>
<dbReference type="PANTHER" id="PTHR46268">
    <property type="entry name" value="STRESS RESPONSE PROTEIN NHAX"/>
    <property type="match status" value="1"/>
</dbReference>
<evidence type="ECO:0000313" key="6">
    <source>
        <dbReference type="Proteomes" id="UP000885680"/>
    </source>
</evidence>
<dbReference type="Gene3D" id="3.40.50.620">
    <property type="entry name" value="HUPs"/>
    <property type="match status" value="2"/>
</dbReference>
<dbReference type="InterPro" id="IPR014729">
    <property type="entry name" value="Rossmann-like_a/b/a_fold"/>
</dbReference>
<dbReference type="PRINTS" id="PR01438">
    <property type="entry name" value="UNVRSLSTRESS"/>
</dbReference>
<dbReference type="SUPFAM" id="SSF52402">
    <property type="entry name" value="Adenine nucleotide alpha hydrolases-like"/>
    <property type="match status" value="2"/>
</dbReference>